<evidence type="ECO:0000313" key="2">
    <source>
        <dbReference type="EMBL" id="KAL2816636.1"/>
    </source>
</evidence>
<sequence>MHLLQPLDSIPFQQLKKNHAAAVNRLLYKSSQNYDKVHFLSDIAFIRDSTFTIAVIQAGWRETGLFLLNQDLVLNRIGALEALDCIEPTVMLDRDQVINDTANVPDYVADSMENRTPAHASDPPLSTPRTVQSTR</sequence>
<proteinExistence type="predicted"/>
<keyword evidence="3" id="KW-1185">Reference proteome</keyword>
<protein>
    <submittedName>
        <fullName evidence="2">Uncharacterized protein</fullName>
    </submittedName>
</protein>
<dbReference type="EMBL" id="JBFXLS010000099">
    <property type="protein sequence ID" value="KAL2816636.1"/>
    <property type="molecule type" value="Genomic_DNA"/>
</dbReference>
<comment type="caution">
    <text evidence="2">The sequence shown here is derived from an EMBL/GenBank/DDBJ whole genome shotgun (WGS) entry which is preliminary data.</text>
</comment>
<reference evidence="2 3" key="1">
    <citation type="submission" date="2024-07" db="EMBL/GenBank/DDBJ databases">
        <title>Section-level genome sequencing and comparative genomics of Aspergillus sections Usti and Cavernicolus.</title>
        <authorList>
            <consortium name="Lawrence Berkeley National Laboratory"/>
            <person name="Nybo J.L."/>
            <person name="Vesth T.C."/>
            <person name="Theobald S."/>
            <person name="Frisvad J.C."/>
            <person name="Larsen T.O."/>
            <person name="Kjaerboelling I."/>
            <person name="Rothschild-Mancinelli K."/>
            <person name="Lyhne E.K."/>
            <person name="Kogle M.E."/>
            <person name="Barry K."/>
            <person name="Clum A."/>
            <person name="Na H."/>
            <person name="Ledsgaard L."/>
            <person name="Lin J."/>
            <person name="Lipzen A."/>
            <person name="Kuo A."/>
            <person name="Riley R."/>
            <person name="Mondo S."/>
            <person name="LaButti K."/>
            <person name="Haridas S."/>
            <person name="Pangalinan J."/>
            <person name="Salamov A.A."/>
            <person name="Simmons B.A."/>
            <person name="Magnuson J.K."/>
            <person name="Chen J."/>
            <person name="Drula E."/>
            <person name="Henrissat B."/>
            <person name="Wiebenga A."/>
            <person name="Lubbers R.J."/>
            <person name="Gomes A.C."/>
            <person name="Makela M.R."/>
            <person name="Stajich J."/>
            <person name="Grigoriev I.V."/>
            <person name="Mortensen U.H."/>
            <person name="De vries R.P."/>
            <person name="Baker S.E."/>
            <person name="Andersen M.R."/>
        </authorList>
    </citation>
    <scope>NUCLEOTIDE SEQUENCE [LARGE SCALE GENOMIC DNA]</scope>
    <source>
        <strain evidence="2 3">CBS 600.67</strain>
    </source>
</reference>
<evidence type="ECO:0000256" key="1">
    <source>
        <dbReference type="SAM" id="MobiDB-lite"/>
    </source>
</evidence>
<gene>
    <name evidence="2" type="ORF">BDW59DRAFT_136655</name>
</gene>
<name>A0ABR4HMC7_9EURO</name>
<evidence type="ECO:0000313" key="3">
    <source>
        <dbReference type="Proteomes" id="UP001610335"/>
    </source>
</evidence>
<dbReference type="Proteomes" id="UP001610335">
    <property type="component" value="Unassembled WGS sequence"/>
</dbReference>
<accession>A0ABR4HMC7</accession>
<organism evidence="2 3">
    <name type="scientific">Aspergillus cavernicola</name>
    <dbReference type="NCBI Taxonomy" id="176166"/>
    <lineage>
        <taxon>Eukaryota</taxon>
        <taxon>Fungi</taxon>
        <taxon>Dikarya</taxon>
        <taxon>Ascomycota</taxon>
        <taxon>Pezizomycotina</taxon>
        <taxon>Eurotiomycetes</taxon>
        <taxon>Eurotiomycetidae</taxon>
        <taxon>Eurotiales</taxon>
        <taxon>Aspergillaceae</taxon>
        <taxon>Aspergillus</taxon>
        <taxon>Aspergillus subgen. Nidulantes</taxon>
    </lineage>
</organism>
<feature type="region of interest" description="Disordered" evidence="1">
    <location>
        <begin position="114"/>
        <end position="135"/>
    </location>
</feature>